<evidence type="ECO:0000313" key="2">
    <source>
        <dbReference type="Proteomes" id="UP000242616"/>
    </source>
</evidence>
<proteinExistence type="predicted"/>
<protein>
    <submittedName>
        <fullName evidence="1">Uncharacterized protein</fullName>
    </submittedName>
</protein>
<accession>A0ABX3IJM0</accession>
<comment type="caution">
    <text evidence="1">The sequence shown here is derived from an EMBL/GenBank/DDBJ whole genome shotgun (WGS) entry which is preliminary data.</text>
</comment>
<name>A0ABX3IJM0_9BACT</name>
<dbReference type="RefSeq" id="WP_075665109.1">
    <property type="nucleotide sequence ID" value="NZ_LBFC01000002.1"/>
</dbReference>
<gene>
    <name evidence="1" type="ORF">XJ44_00365</name>
</gene>
<organism evidence="1 2">
    <name type="scientific">Thermosipho affectus</name>
    <dbReference type="NCBI Taxonomy" id="660294"/>
    <lineage>
        <taxon>Bacteria</taxon>
        <taxon>Thermotogati</taxon>
        <taxon>Thermotogota</taxon>
        <taxon>Thermotogae</taxon>
        <taxon>Thermotogales</taxon>
        <taxon>Fervidobacteriaceae</taxon>
        <taxon>Thermosipho</taxon>
    </lineage>
</organism>
<keyword evidence="2" id="KW-1185">Reference proteome</keyword>
<reference evidence="1 2" key="1">
    <citation type="submission" date="2015-06" db="EMBL/GenBank/DDBJ databases">
        <title>Genome sequencing of Thermotogales isolates from hydrothermal vents.</title>
        <authorList>
            <person name="Haverkamp T.H."/>
            <person name="Kublanov I.V."/>
            <person name="Nesbo C.L."/>
        </authorList>
    </citation>
    <scope>NUCLEOTIDE SEQUENCE [LARGE SCALE GENOMIC DNA]</scope>
    <source>
        <strain evidence="2">ik275mar</strain>
    </source>
</reference>
<evidence type="ECO:0000313" key="1">
    <source>
        <dbReference type="EMBL" id="ONN28035.1"/>
    </source>
</evidence>
<dbReference type="Proteomes" id="UP000242616">
    <property type="component" value="Unassembled WGS sequence"/>
</dbReference>
<dbReference type="EMBL" id="LBFC01000002">
    <property type="protein sequence ID" value="ONN28035.1"/>
    <property type="molecule type" value="Genomic_DNA"/>
</dbReference>
<sequence>MVHLINIILGTLFLSVFSGKEYFFLNLFVSIIVYEIFKQNVLNFSKLVFLLLKYIPKTLYESILVFFIKNEKIEFEEYKDDFEMLIKILYITLTPKTIAFDHDDRFLYIHKLGD</sequence>